<dbReference type="SMR" id="A0A1I7SUA9"/>
<keyword evidence="6" id="KW-1185">Reference proteome</keyword>
<reference evidence="7" key="1">
    <citation type="submission" date="2016-11" db="UniProtKB">
        <authorList>
            <consortium name="WormBaseParasite"/>
        </authorList>
    </citation>
    <scope>IDENTIFICATION</scope>
</reference>
<evidence type="ECO:0000313" key="4">
    <source>
        <dbReference type="EMBL" id="CAG9107356.1"/>
    </source>
</evidence>
<dbReference type="InterPro" id="IPR000198">
    <property type="entry name" value="RhoGAP_dom"/>
</dbReference>
<dbReference type="Proteomes" id="UP000659654">
    <property type="component" value="Unassembled WGS sequence"/>
</dbReference>
<evidence type="ECO:0000313" key="7">
    <source>
        <dbReference type="WBParaSite" id="BXY_1663100.1"/>
    </source>
</evidence>
<feature type="region of interest" description="Disordered" evidence="1">
    <location>
        <begin position="1"/>
        <end position="148"/>
    </location>
</feature>
<dbReference type="WBParaSite" id="BXY_1663100.1">
    <property type="protein sequence ID" value="BXY_1663100.1"/>
    <property type="gene ID" value="BXY_1663100"/>
</dbReference>
<dbReference type="EMBL" id="CAJFCV020000003">
    <property type="protein sequence ID" value="CAG9107356.1"/>
    <property type="molecule type" value="Genomic_DNA"/>
</dbReference>
<protein>
    <submittedName>
        <fullName evidence="3">(pine wood nematode) hypothetical protein</fullName>
    </submittedName>
    <submittedName>
        <fullName evidence="7">Rho-GAP domain-containing protein</fullName>
    </submittedName>
</protein>
<sequence length="845" mass="95779">MAPNRLLESTTTGRAAQRPVPPPRTSLNKNGKSVQKDGTEEEEDSEAGSYPQSIVFAKNKASSSEECLQNPPPSSNSPVSSTSTIGDLNPIPRPVPKLRNTLTPPLPRPLIPPPPPPPRPYNRHKKSMDNGHVHQPSPPSSSPEGSSFDLSKLSLRFADDDEAASRLKLRTLRGSRSDDEDDEYRLSVLDTNNEAFLDPNETDDEMLCFCGWVTIYNLEKKKTKRNWASLRGDDLAFYFDDVRDVLNFECKSENIYFVGLIDDKINVVCRPTTKRSSIVFSFVPDSNIDFWLLSLSKATCQNQKFVRNVITSATAGGKIVLQQATTDEWNLGWGFVQNRVFKYYLPILDSFFEIDLRRAIMIKKVNNRDTPSVSTSSSQFGSIQISVPESSIRFQSLNDQATESWLDFLFSLFRNAKDLDDYSLTSDGVPVIVERCIEYVSLNGLNIKGLYRKNASSSACRTLLKDFKENPFTFKIMRMNDETANVAADVMRSFFRQLPEPLICTSVHSLLYKIKNDIHDVTQKNNAYRSVLSQLPDVNYKTLRRLLQHLVEVSKHSSENLASTENLAKVFAPTSFQVDGNGGGQAELQAFMSNIQVQIGVMMDLLLHFDTVFPKTSQQIIADTRLEQIRTNAIPKATSNSRLVSVVFKDQSFRVPSNYTIGHVLQYFIEELRKGDPNKAYGVFENHADGRLRRRCRQDEIVEDVLVDKWHKLPAFVTDSLLITEIPGETADKKTIAFLSDVLFSEAGSKKFKSCSFKIESGVRVVCFSTRMKELYRWELEDTIWFEGCDERSPPTDHALTFFCTRGIHEHKQKHKFLGFCLAFKSRDDLKLWLNCVRICQGEQD</sequence>
<dbReference type="GO" id="GO:0005547">
    <property type="term" value="F:phosphatidylinositol-3,4,5-trisphosphate binding"/>
    <property type="evidence" value="ECO:0007669"/>
    <property type="project" value="TreeGrafter"/>
</dbReference>
<feature type="compositionally biased region" description="Pro residues" evidence="1">
    <location>
        <begin position="104"/>
        <end position="120"/>
    </location>
</feature>
<dbReference type="GO" id="GO:0005737">
    <property type="term" value="C:cytoplasm"/>
    <property type="evidence" value="ECO:0007669"/>
    <property type="project" value="TreeGrafter"/>
</dbReference>
<evidence type="ECO:0000313" key="5">
    <source>
        <dbReference type="Proteomes" id="UP000095284"/>
    </source>
</evidence>
<name>A0A1I7SUA9_BURXY</name>
<dbReference type="AlphaFoldDB" id="A0A1I7SUA9"/>
<dbReference type="eggNOG" id="KOG1117">
    <property type="taxonomic scope" value="Eukaryota"/>
</dbReference>
<evidence type="ECO:0000256" key="1">
    <source>
        <dbReference type="SAM" id="MobiDB-lite"/>
    </source>
</evidence>
<dbReference type="Proteomes" id="UP000095284">
    <property type="component" value="Unplaced"/>
</dbReference>
<dbReference type="EMBL" id="CAJFDI010000003">
    <property type="protein sequence ID" value="CAD5220891.1"/>
    <property type="molecule type" value="Genomic_DNA"/>
</dbReference>
<reference evidence="4" key="2">
    <citation type="submission" date="2020-08" db="EMBL/GenBank/DDBJ databases">
        <authorList>
            <person name="Kikuchi T."/>
        </authorList>
    </citation>
    <scope>NUCLEOTIDE SEQUENCE</scope>
    <source>
        <strain evidence="3">Ka4C1</strain>
    </source>
</reference>
<dbReference type="InterPro" id="IPR008936">
    <property type="entry name" value="Rho_GTPase_activation_prot"/>
</dbReference>
<dbReference type="InterPro" id="IPR052227">
    <property type="entry name" value="Arf-Rho-GAP_ANK-PH_domain"/>
</dbReference>
<dbReference type="PANTHER" id="PTHR45899">
    <property type="entry name" value="RHO GTPASE ACTIVATING PROTEIN AT 15B, ISOFORM C"/>
    <property type="match status" value="1"/>
</dbReference>
<dbReference type="PANTHER" id="PTHR45899:SF2">
    <property type="entry name" value="RHO GTPASE ACTIVATING PROTEIN AT 15B, ISOFORM C"/>
    <property type="match status" value="1"/>
</dbReference>
<dbReference type="Proteomes" id="UP000582659">
    <property type="component" value="Unassembled WGS sequence"/>
</dbReference>
<dbReference type="OrthoDB" id="29546at2759"/>
<evidence type="ECO:0000259" key="2">
    <source>
        <dbReference type="PROSITE" id="PS50238"/>
    </source>
</evidence>
<dbReference type="PROSITE" id="PS50238">
    <property type="entry name" value="RHOGAP"/>
    <property type="match status" value="1"/>
</dbReference>
<dbReference type="Pfam" id="PF00620">
    <property type="entry name" value="RhoGAP"/>
    <property type="match status" value="1"/>
</dbReference>
<dbReference type="GO" id="GO:0007165">
    <property type="term" value="P:signal transduction"/>
    <property type="evidence" value="ECO:0007669"/>
    <property type="project" value="InterPro"/>
</dbReference>
<dbReference type="Gene3D" id="1.10.555.10">
    <property type="entry name" value="Rho GTPase activation protein"/>
    <property type="match status" value="1"/>
</dbReference>
<dbReference type="SMART" id="SM00324">
    <property type="entry name" value="RhoGAP"/>
    <property type="match status" value="1"/>
</dbReference>
<accession>A0A1I7SUA9</accession>
<proteinExistence type="predicted"/>
<dbReference type="SUPFAM" id="SSF48350">
    <property type="entry name" value="GTPase activation domain, GAP"/>
    <property type="match status" value="1"/>
</dbReference>
<organism evidence="5 7">
    <name type="scientific">Bursaphelenchus xylophilus</name>
    <name type="common">Pinewood nematode worm</name>
    <name type="synonym">Aphelenchoides xylophilus</name>
    <dbReference type="NCBI Taxonomy" id="6326"/>
    <lineage>
        <taxon>Eukaryota</taxon>
        <taxon>Metazoa</taxon>
        <taxon>Ecdysozoa</taxon>
        <taxon>Nematoda</taxon>
        <taxon>Chromadorea</taxon>
        <taxon>Rhabditida</taxon>
        <taxon>Tylenchina</taxon>
        <taxon>Tylenchomorpha</taxon>
        <taxon>Aphelenchoidea</taxon>
        <taxon>Aphelenchoididae</taxon>
        <taxon>Bursaphelenchus</taxon>
    </lineage>
</organism>
<evidence type="ECO:0000313" key="6">
    <source>
        <dbReference type="Proteomes" id="UP000659654"/>
    </source>
</evidence>
<gene>
    <name evidence="3" type="ORF">BXYJ_LOCUS6405</name>
</gene>
<evidence type="ECO:0000313" key="3">
    <source>
        <dbReference type="EMBL" id="CAD5220891.1"/>
    </source>
</evidence>
<feature type="domain" description="Rho-GAP" evidence="2">
    <location>
        <begin position="417"/>
        <end position="613"/>
    </location>
</feature>